<keyword evidence="6" id="KW-0945">Host-virus interaction</keyword>
<dbReference type="GO" id="GO:0050700">
    <property type="term" value="F:CARD domain binding"/>
    <property type="evidence" value="ECO:0007669"/>
    <property type="project" value="Ensembl"/>
</dbReference>
<evidence type="ECO:0000256" key="7">
    <source>
        <dbReference type="ARBA" id="ARBA00022588"/>
    </source>
</evidence>
<feature type="compositionally biased region" description="Low complexity" evidence="22">
    <location>
        <begin position="244"/>
        <end position="264"/>
    </location>
</feature>
<evidence type="ECO:0000256" key="6">
    <source>
        <dbReference type="ARBA" id="ARBA00022581"/>
    </source>
</evidence>
<feature type="region of interest" description="Disordered" evidence="22">
    <location>
        <begin position="97"/>
        <end position="334"/>
    </location>
</feature>
<evidence type="ECO:0000313" key="26">
    <source>
        <dbReference type="Proteomes" id="UP000233020"/>
    </source>
</evidence>
<evidence type="ECO:0000256" key="14">
    <source>
        <dbReference type="ARBA" id="ARBA00023128"/>
    </source>
</evidence>
<keyword evidence="17" id="KW-0576">Peroxisome</keyword>
<organism evidence="25 26">
    <name type="scientific">Aotus nancymaae</name>
    <name type="common">Ma's night monkey</name>
    <dbReference type="NCBI Taxonomy" id="37293"/>
    <lineage>
        <taxon>Eukaryota</taxon>
        <taxon>Metazoa</taxon>
        <taxon>Chordata</taxon>
        <taxon>Craniata</taxon>
        <taxon>Vertebrata</taxon>
        <taxon>Euteleostomi</taxon>
        <taxon>Mammalia</taxon>
        <taxon>Eutheria</taxon>
        <taxon>Euarchontoglires</taxon>
        <taxon>Primates</taxon>
        <taxon>Haplorrhini</taxon>
        <taxon>Platyrrhini</taxon>
        <taxon>Aotidae</taxon>
        <taxon>Aotus</taxon>
    </lineage>
</organism>
<evidence type="ECO:0000256" key="19">
    <source>
        <dbReference type="ARBA" id="ARBA00071084"/>
    </source>
</evidence>
<protein>
    <recommendedName>
        <fullName evidence="19">Mitochondrial antiviral-signaling protein</fullName>
    </recommendedName>
    <alternativeName>
        <fullName evidence="20">Interferon beta promoter stimulator protein 1</fullName>
    </alternativeName>
    <alternativeName>
        <fullName evidence="21">Virus-induced-signaling adapter</fullName>
    </alternativeName>
</protein>
<gene>
    <name evidence="25" type="primary">MAVS</name>
</gene>
<dbReference type="GO" id="GO:0120283">
    <property type="term" value="F:protein serine/threonine kinase binding"/>
    <property type="evidence" value="ECO:0007669"/>
    <property type="project" value="Ensembl"/>
</dbReference>
<keyword evidence="4" id="KW-1017">Isopeptide bond</keyword>
<name>A0A2K5CM54_AOTNA</name>
<dbReference type="CDD" id="cd08811">
    <property type="entry name" value="CARD_IPS1"/>
    <property type="match status" value="1"/>
</dbReference>
<dbReference type="GO" id="GO:0071360">
    <property type="term" value="P:cellular response to exogenous dsRNA"/>
    <property type="evidence" value="ECO:0007669"/>
    <property type="project" value="Ensembl"/>
</dbReference>
<feature type="compositionally biased region" description="Pro residues" evidence="22">
    <location>
        <begin position="318"/>
        <end position="328"/>
    </location>
</feature>
<dbReference type="GO" id="GO:0002230">
    <property type="term" value="P:positive regulation of defense response to virus by host"/>
    <property type="evidence" value="ECO:0007669"/>
    <property type="project" value="Ensembl"/>
</dbReference>
<evidence type="ECO:0000256" key="8">
    <source>
        <dbReference type="ARBA" id="ARBA00022692"/>
    </source>
</evidence>
<dbReference type="OrthoDB" id="9909785at2759"/>
<feature type="compositionally biased region" description="Polar residues" evidence="22">
    <location>
        <begin position="223"/>
        <end position="236"/>
    </location>
</feature>
<dbReference type="Pfam" id="PF16739">
    <property type="entry name" value="CARD_2"/>
    <property type="match status" value="1"/>
</dbReference>
<evidence type="ECO:0000256" key="16">
    <source>
        <dbReference type="ARBA" id="ARBA00023139"/>
    </source>
</evidence>
<dbReference type="GeneTree" id="ENSGT00510000049120"/>
<feature type="compositionally biased region" description="Polar residues" evidence="22">
    <location>
        <begin position="364"/>
        <end position="375"/>
    </location>
</feature>
<dbReference type="AlphaFoldDB" id="A0A2K5CM54"/>
<dbReference type="GO" id="GO:0045071">
    <property type="term" value="P:negative regulation of viral genome replication"/>
    <property type="evidence" value="ECO:0007669"/>
    <property type="project" value="Ensembl"/>
</dbReference>
<feature type="domain" description="Caspase recruitment" evidence="24">
    <location>
        <begin position="6"/>
        <end position="91"/>
    </location>
</feature>
<dbReference type="InterPro" id="IPR042144">
    <property type="entry name" value="CARD_IPS1"/>
</dbReference>
<keyword evidence="10" id="KW-0832">Ubl conjugation</keyword>
<dbReference type="GO" id="GO:0140297">
    <property type="term" value="F:DNA-binding transcription factor binding"/>
    <property type="evidence" value="ECO:0007669"/>
    <property type="project" value="Ensembl"/>
</dbReference>
<evidence type="ECO:0000256" key="10">
    <source>
        <dbReference type="ARBA" id="ARBA00022843"/>
    </source>
</evidence>
<evidence type="ECO:0000256" key="4">
    <source>
        <dbReference type="ARBA" id="ARBA00022499"/>
    </source>
</evidence>
<keyword evidence="14" id="KW-0496">Mitochondrion</keyword>
<keyword evidence="8 23" id="KW-0812">Transmembrane</keyword>
<dbReference type="GO" id="GO:0032755">
    <property type="term" value="P:positive regulation of interleukin-6 production"/>
    <property type="evidence" value="ECO:0007669"/>
    <property type="project" value="Ensembl"/>
</dbReference>
<evidence type="ECO:0000256" key="18">
    <source>
        <dbReference type="ARBA" id="ARBA00023288"/>
    </source>
</evidence>
<dbReference type="CTD" id="57506"/>
<dbReference type="GO" id="GO:0032727">
    <property type="term" value="P:positive regulation of interferon-alpha production"/>
    <property type="evidence" value="ECO:0007669"/>
    <property type="project" value="Ensembl"/>
</dbReference>
<keyword evidence="18" id="KW-0449">Lipoprotein</keyword>
<dbReference type="GO" id="GO:1900227">
    <property type="term" value="P:positive regulation of NLRP3 inflammasome complex assembly"/>
    <property type="evidence" value="ECO:0007669"/>
    <property type="project" value="Ensembl"/>
</dbReference>
<comment type="subcellular location">
    <subcellularLocation>
        <location evidence="2">Mitochondrion outer membrane</location>
        <topology evidence="2">Single-pass membrane protein</topology>
    </subcellularLocation>
    <subcellularLocation>
        <location evidence="1">Peroxisome</location>
    </subcellularLocation>
</comment>
<keyword evidence="26" id="KW-1185">Reference proteome</keyword>
<evidence type="ECO:0000256" key="5">
    <source>
        <dbReference type="ARBA" id="ARBA00022553"/>
    </source>
</evidence>
<dbReference type="GO" id="GO:0045944">
    <property type="term" value="P:positive regulation of transcription by RNA polymerase II"/>
    <property type="evidence" value="ECO:0007669"/>
    <property type="project" value="Ensembl"/>
</dbReference>
<dbReference type="GO" id="GO:1900063">
    <property type="term" value="P:regulation of peroxisome organization"/>
    <property type="evidence" value="ECO:0007669"/>
    <property type="project" value="Ensembl"/>
</dbReference>
<evidence type="ECO:0000256" key="22">
    <source>
        <dbReference type="SAM" id="MobiDB-lite"/>
    </source>
</evidence>
<dbReference type="InterPro" id="IPR011029">
    <property type="entry name" value="DEATH-like_dom_sf"/>
</dbReference>
<dbReference type="GO" id="GO:0005741">
    <property type="term" value="C:mitochondrial outer membrane"/>
    <property type="evidence" value="ECO:0007669"/>
    <property type="project" value="UniProtKB-SubCell"/>
</dbReference>
<evidence type="ECO:0000259" key="24">
    <source>
        <dbReference type="Pfam" id="PF16739"/>
    </source>
</evidence>
<dbReference type="OMA" id="PHIDQKF"/>
<proteinExistence type="predicted"/>
<dbReference type="GO" id="GO:0071651">
    <property type="term" value="P:positive regulation of chemokine (C-C motif) ligand 5 production"/>
    <property type="evidence" value="ECO:0007669"/>
    <property type="project" value="Ensembl"/>
</dbReference>
<keyword evidence="12 23" id="KW-1133">Transmembrane helix</keyword>
<keyword evidence="11" id="KW-0391">Immunity</keyword>
<keyword evidence="16" id="KW-0564">Palmitate</keyword>
<reference evidence="25" key="2">
    <citation type="submission" date="2025-09" db="UniProtKB">
        <authorList>
            <consortium name="Ensembl"/>
        </authorList>
    </citation>
    <scope>IDENTIFICATION</scope>
</reference>
<dbReference type="GO" id="GO:0060340">
    <property type="term" value="P:positive regulation of type I interferon-mediated signaling pathway"/>
    <property type="evidence" value="ECO:0007669"/>
    <property type="project" value="Ensembl"/>
</dbReference>
<feature type="compositionally biased region" description="Polar residues" evidence="22">
    <location>
        <begin position="189"/>
        <end position="216"/>
    </location>
</feature>
<accession>A0A2K5CM54</accession>
<reference evidence="25" key="1">
    <citation type="submission" date="2025-08" db="UniProtKB">
        <authorList>
            <consortium name="Ensembl"/>
        </authorList>
    </citation>
    <scope>IDENTIFICATION</scope>
</reference>
<feature type="compositionally biased region" description="Low complexity" evidence="22">
    <location>
        <begin position="382"/>
        <end position="407"/>
    </location>
</feature>
<evidence type="ECO:0000256" key="15">
    <source>
        <dbReference type="ARBA" id="ARBA00023136"/>
    </source>
</evidence>
<evidence type="ECO:0000313" key="25">
    <source>
        <dbReference type="Ensembl" id="ENSANAP00000009756.1"/>
    </source>
</evidence>
<dbReference type="Ensembl" id="ENSANAT00000027550.1">
    <property type="protein sequence ID" value="ENSANAP00000009756.1"/>
    <property type="gene ID" value="ENSANAG00000022862.1"/>
</dbReference>
<evidence type="ECO:0000256" key="9">
    <source>
        <dbReference type="ARBA" id="ARBA00022787"/>
    </source>
</evidence>
<dbReference type="GO" id="GO:0071660">
    <property type="term" value="P:positive regulation of IP-10 production"/>
    <property type="evidence" value="ECO:0007669"/>
    <property type="project" value="Ensembl"/>
</dbReference>
<sequence length="533" mass="55969">MPFAEDKTYKYICRHFSNFCNVDVVEILPYLPCLTARDQDRLRATCTLFGNRDTLWHLFSTLQRRPGWVESFIVALRACELSELADEVTRVYQSYQPRTPEHPSAPLEPPSVSAEVPGPFTPAAAHSIPYNGYREKEPSYPMPVQDTQPPETLEESSEQAPQTLSPGAIPRRPGGSPVEPSSDLAALSPLTSSGHQEQDTELGSTHTAGATTSLTPSRGPVSPSVSFQPLSRSTPRASRLRGPAGSVSTGTFSSSSSPGLASAGVEEGDQPEPIICSSGAEAPANSLPSKVPTTLMPVNTVPPEVPANTASASTVPSKLPPSSKPPGAVPSNVLTNLAPSKLPINSTRVGMVPSKVPTSMVLTTGNASTVPTSRSSRAEENPAAPTPAGATGGSSAWLDNSSENGGLGSELSKPGILVSQVDSLFSGCSEDLAISASTSLGMGPCHGPEENEYKSEGTFGIHVAENPSIQLLEANPGPPADLEGGPRPHTDQKFQDEEVPCHWSSLSSSWLQAAVAGMLAAILLAVLYQRRQL</sequence>
<dbReference type="GO" id="GO:0032757">
    <property type="term" value="P:positive regulation of interleukin-8 production"/>
    <property type="evidence" value="ECO:0007669"/>
    <property type="project" value="Ensembl"/>
</dbReference>
<dbReference type="GeneID" id="105719332"/>
<dbReference type="GO" id="GO:0070585">
    <property type="term" value="P:protein localization to mitochondrion"/>
    <property type="evidence" value="ECO:0007669"/>
    <property type="project" value="Ensembl"/>
</dbReference>
<feature type="transmembrane region" description="Helical" evidence="23">
    <location>
        <begin position="510"/>
        <end position="528"/>
    </location>
</feature>
<dbReference type="Proteomes" id="UP000233020">
    <property type="component" value="Unplaced"/>
</dbReference>
<evidence type="ECO:0000256" key="12">
    <source>
        <dbReference type="ARBA" id="ARBA00022989"/>
    </source>
</evidence>
<dbReference type="GO" id="GO:0042307">
    <property type="term" value="P:positive regulation of protein import into nucleus"/>
    <property type="evidence" value="ECO:0007669"/>
    <property type="project" value="Ensembl"/>
</dbReference>
<dbReference type="GO" id="GO:0005778">
    <property type="term" value="C:peroxisomal membrane"/>
    <property type="evidence" value="ECO:0007669"/>
    <property type="project" value="Ensembl"/>
</dbReference>
<dbReference type="InterPro" id="IPR031964">
    <property type="entry name" value="CARD_dom"/>
</dbReference>
<dbReference type="GO" id="GO:0044546">
    <property type="term" value="P:NLRP3 inflammasome complex assembly"/>
    <property type="evidence" value="ECO:0007669"/>
    <property type="project" value="Ensembl"/>
</dbReference>
<dbReference type="PANTHER" id="PTHR21446:SF6">
    <property type="entry name" value="MITOCHONDRIAL ANTIVIRAL-SIGNALING PROTEIN"/>
    <property type="match status" value="1"/>
</dbReference>
<dbReference type="InterPro" id="IPR052787">
    <property type="entry name" value="MAVS"/>
</dbReference>
<dbReference type="STRING" id="37293.ENSANAP00000009756"/>
<dbReference type="KEGG" id="anan:105719332"/>
<evidence type="ECO:0000256" key="17">
    <source>
        <dbReference type="ARBA" id="ARBA00023140"/>
    </source>
</evidence>
<dbReference type="GO" id="GO:0032760">
    <property type="term" value="P:positive regulation of tumor necrosis factor production"/>
    <property type="evidence" value="ECO:0007669"/>
    <property type="project" value="Ensembl"/>
</dbReference>
<feature type="region of interest" description="Disordered" evidence="22">
    <location>
        <begin position="364"/>
        <end position="407"/>
    </location>
</feature>
<evidence type="ECO:0000256" key="11">
    <source>
        <dbReference type="ARBA" id="ARBA00022859"/>
    </source>
</evidence>
<keyword evidence="5" id="KW-0597">Phosphoprotein</keyword>
<dbReference type="FunFam" id="1.10.533.10:FF:000063">
    <property type="entry name" value="Mitochondrial antiviral-signaling protein"/>
    <property type="match status" value="1"/>
</dbReference>
<evidence type="ECO:0000256" key="13">
    <source>
        <dbReference type="ARBA" id="ARBA00023118"/>
    </source>
</evidence>
<dbReference type="GO" id="GO:0035591">
    <property type="term" value="F:signaling adaptor activity"/>
    <property type="evidence" value="ECO:0007669"/>
    <property type="project" value="Ensembl"/>
</dbReference>
<evidence type="ECO:0000256" key="2">
    <source>
        <dbReference type="ARBA" id="ARBA00004572"/>
    </source>
</evidence>
<keyword evidence="15 23" id="KW-0472">Membrane</keyword>
<dbReference type="GO" id="GO:0140374">
    <property type="term" value="P:antiviral innate immune response"/>
    <property type="evidence" value="ECO:0007669"/>
    <property type="project" value="Ensembl"/>
</dbReference>
<dbReference type="Gene3D" id="1.10.533.10">
    <property type="entry name" value="Death Domain, Fas"/>
    <property type="match status" value="1"/>
</dbReference>
<evidence type="ECO:0000256" key="3">
    <source>
        <dbReference type="ARBA" id="ARBA00022481"/>
    </source>
</evidence>
<evidence type="ECO:0000256" key="1">
    <source>
        <dbReference type="ARBA" id="ARBA00004275"/>
    </source>
</evidence>
<dbReference type="GO" id="GO:0140693">
    <property type="term" value="F:molecular condensate scaffold activity"/>
    <property type="evidence" value="ECO:0007669"/>
    <property type="project" value="Ensembl"/>
</dbReference>
<dbReference type="GO" id="GO:0032728">
    <property type="term" value="P:positive regulation of interferon-beta production"/>
    <property type="evidence" value="ECO:0007669"/>
    <property type="project" value="Ensembl"/>
</dbReference>
<keyword evidence="7" id="KW-0399">Innate immunity</keyword>
<keyword evidence="9" id="KW-1000">Mitochondrion outer membrane</keyword>
<evidence type="ECO:0000256" key="20">
    <source>
        <dbReference type="ARBA" id="ARBA00082620"/>
    </source>
</evidence>
<dbReference type="PANTHER" id="PTHR21446">
    <property type="entry name" value="DUF3504 DOMAIN-CONTAINING PROTEIN"/>
    <property type="match status" value="1"/>
</dbReference>
<evidence type="ECO:0000256" key="23">
    <source>
        <dbReference type="SAM" id="Phobius"/>
    </source>
</evidence>
<dbReference type="GO" id="GO:0042742">
    <property type="term" value="P:defense response to bacterium"/>
    <property type="evidence" value="ECO:0007669"/>
    <property type="project" value="Ensembl"/>
</dbReference>
<keyword evidence="3" id="KW-0488">Methylation</keyword>
<dbReference type="GO" id="GO:0043123">
    <property type="term" value="P:positive regulation of canonical NF-kappaB signal transduction"/>
    <property type="evidence" value="ECO:0007669"/>
    <property type="project" value="Ensembl"/>
</dbReference>
<keyword evidence="13" id="KW-0051">Antiviral defense</keyword>
<dbReference type="GO" id="GO:0042802">
    <property type="term" value="F:identical protein binding"/>
    <property type="evidence" value="ECO:0007669"/>
    <property type="project" value="Ensembl"/>
</dbReference>
<evidence type="ECO:0000256" key="21">
    <source>
        <dbReference type="ARBA" id="ARBA00083233"/>
    </source>
</evidence>